<gene>
    <name evidence="2" type="ORF">LQV63_18045</name>
</gene>
<protein>
    <recommendedName>
        <fullName evidence="4">DUF2905 domain-containing protein</fullName>
    </recommendedName>
</protein>
<proteinExistence type="predicted"/>
<name>A0ABS8YNN4_9BACL</name>
<keyword evidence="3" id="KW-1185">Reference proteome</keyword>
<dbReference type="EMBL" id="JAJNBZ010000015">
    <property type="protein sequence ID" value="MCE5171204.1"/>
    <property type="molecule type" value="Genomic_DNA"/>
</dbReference>
<evidence type="ECO:0000313" key="2">
    <source>
        <dbReference type="EMBL" id="MCE5171204.1"/>
    </source>
</evidence>
<evidence type="ECO:0000256" key="1">
    <source>
        <dbReference type="SAM" id="Phobius"/>
    </source>
</evidence>
<sequence length="74" mass="8103">MLGLVVIWKGFGVIIWYAGKALNTGSGKVLIDPETGQQYQMGTQHSLFFVPMQFWGPIGIVIGIILLIASLVIR</sequence>
<keyword evidence="1" id="KW-0472">Membrane</keyword>
<dbReference type="Proteomes" id="UP001199916">
    <property type="component" value="Unassembled WGS sequence"/>
</dbReference>
<dbReference type="RefSeq" id="WP_233697738.1">
    <property type="nucleotide sequence ID" value="NZ_JAJNBZ010000015.1"/>
</dbReference>
<evidence type="ECO:0008006" key="4">
    <source>
        <dbReference type="Google" id="ProtNLM"/>
    </source>
</evidence>
<keyword evidence="1" id="KW-1133">Transmembrane helix</keyword>
<reference evidence="2 3" key="1">
    <citation type="submission" date="2021-11" db="EMBL/GenBank/DDBJ databases">
        <title>Draft genome sequence of Paenibacillus profundus YoMME, a new Gram-positive bacteria with exoelectrogenic properties.</title>
        <authorList>
            <person name="Hubenova Y."/>
            <person name="Hubenova E."/>
            <person name="Manasiev Y."/>
            <person name="Peykov S."/>
            <person name="Mitov M."/>
        </authorList>
    </citation>
    <scope>NUCLEOTIDE SEQUENCE [LARGE SCALE GENOMIC DNA]</scope>
    <source>
        <strain evidence="2 3">YoMME</strain>
    </source>
</reference>
<organism evidence="2 3">
    <name type="scientific">Paenibacillus profundus</name>
    <dbReference type="NCBI Taxonomy" id="1173085"/>
    <lineage>
        <taxon>Bacteria</taxon>
        <taxon>Bacillati</taxon>
        <taxon>Bacillota</taxon>
        <taxon>Bacilli</taxon>
        <taxon>Bacillales</taxon>
        <taxon>Paenibacillaceae</taxon>
        <taxon>Paenibacillus</taxon>
    </lineage>
</organism>
<feature type="transmembrane region" description="Helical" evidence="1">
    <location>
        <begin position="54"/>
        <end position="73"/>
    </location>
</feature>
<accession>A0ABS8YNN4</accession>
<keyword evidence="1" id="KW-0812">Transmembrane</keyword>
<comment type="caution">
    <text evidence="2">The sequence shown here is derived from an EMBL/GenBank/DDBJ whole genome shotgun (WGS) entry which is preliminary data.</text>
</comment>
<evidence type="ECO:0000313" key="3">
    <source>
        <dbReference type="Proteomes" id="UP001199916"/>
    </source>
</evidence>